<accession>A0A6J6WEB1</accession>
<proteinExistence type="predicted"/>
<dbReference type="AlphaFoldDB" id="A0A6J6WEB1"/>
<feature type="domain" description="Beta-lactamase-related" evidence="1">
    <location>
        <begin position="18"/>
        <end position="370"/>
    </location>
</feature>
<dbReference type="PANTHER" id="PTHR43319">
    <property type="entry name" value="BETA-LACTAMASE-RELATED"/>
    <property type="match status" value="1"/>
</dbReference>
<evidence type="ECO:0000259" key="1">
    <source>
        <dbReference type="Pfam" id="PF00144"/>
    </source>
</evidence>
<dbReference type="EMBL" id="CAFAAB010000050">
    <property type="protein sequence ID" value="CAB4781604.1"/>
    <property type="molecule type" value="Genomic_DNA"/>
</dbReference>
<dbReference type="SUPFAM" id="SSF56601">
    <property type="entry name" value="beta-lactamase/transpeptidase-like"/>
    <property type="match status" value="1"/>
</dbReference>
<dbReference type="InterPro" id="IPR052907">
    <property type="entry name" value="Beta-lactamase/esterase"/>
</dbReference>
<reference evidence="2" key="1">
    <citation type="submission" date="2020-05" db="EMBL/GenBank/DDBJ databases">
        <authorList>
            <person name="Chiriac C."/>
            <person name="Salcher M."/>
            <person name="Ghai R."/>
            <person name="Kavagutti S V."/>
        </authorList>
    </citation>
    <scope>NUCLEOTIDE SEQUENCE</scope>
</reference>
<dbReference type="InterPro" id="IPR012338">
    <property type="entry name" value="Beta-lactam/transpept-like"/>
</dbReference>
<evidence type="ECO:0000313" key="2">
    <source>
        <dbReference type="EMBL" id="CAB4781604.1"/>
    </source>
</evidence>
<dbReference type="InterPro" id="IPR001466">
    <property type="entry name" value="Beta-lactam-related"/>
</dbReference>
<dbReference type="PANTHER" id="PTHR43319:SF3">
    <property type="entry name" value="BETA-LACTAMASE-RELATED DOMAIN-CONTAINING PROTEIN"/>
    <property type="match status" value="1"/>
</dbReference>
<name>A0A6J6WEB1_9ZZZZ</name>
<dbReference type="Pfam" id="PF00144">
    <property type="entry name" value="Beta-lactamase"/>
    <property type="match status" value="1"/>
</dbReference>
<protein>
    <submittedName>
        <fullName evidence="2">Unannotated protein</fullName>
    </submittedName>
</protein>
<sequence>MAEVQGFTTEKFEAVRAVLSSQLDSGADIGASIAVVHHDELVVDIWGGHQDEAKTTPWERDTIVNVWSTTKTMTFLVALMLVDRGELDFFAPVAKYWPEFGANGKEAIEVRHLMSHTSGLSAWDELTPEELADWELSTSKLAAQAPWWTPGDGSGYHLVSQGHLIGEVVRRITGQTIGQFFKREVADVLGADFHIGLPESEEHRVSMVIPPPPLDASQLGIEAGSVAYKSYTGPLLDATYPQHRWWRAAEIPAANGHGNARSVATIQAIIAGKGQTQGHRFFSEATSDLIFQTQAHGVDRVLGTEIHFGMGYGLASSIMPLGPRACYWGGYGGSVIIMDQDADLTIAYMMNRMDSVLTGDVRSVNVALAAFVAAMS</sequence>
<dbReference type="Gene3D" id="3.40.710.10">
    <property type="entry name" value="DD-peptidase/beta-lactamase superfamily"/>
    <property type="match status" value="1"/>
</dbReference>
<gene>
    <name evidence="2" type="ORF">UFOPK2958_00577</name>
</gene>
<organism evidence="2">
    <name type="scientific">freshwater metagenome</name>
    <dbReference type="NCBI Taxonomy" id="449393"/>
    <lineage>
        <taxon>unclassified sequences</taxon>
        <taxon>metagenomes</taxon>
        <taxon>ecological metagenomes</taxon>
    </lineage>
</organism>